<evidence type="ECO:0000313" key="4">
    <source>
        <dbReference type="Proteomes" id="UP000271193"/>
    </source>
</evidence>
<dbReference type="KEGG" id="cben:EG339_03485"/>
<dbReference type="InterPro" id="IPR046551">
    <property type="entry name" value="DUF6705"/>
</dbReference>
<feature type="domain" description="DUF6705" evidence="2">
    <location>
        <begin position="7"/>
        <end position="190"/>
    </location>
</feature>
<protein>
    <recommendedName>
        <fullName evidence="2">DUF6705 domain-containing protein</fullName>
    </recommendedName>
</protein>
<dbReference type="GeneID" id="99063864"/>
<dbReference type="Pfam" id="PF20448">
    <property type="entry name" value="DUF6705"/>
    <property type="match status" value="1"/>
</dbReference>
<dbReference type="RefSeq" id="WP_123868880.1">
    <property type="nucleotide sequence ID" value="NZ_CP033932.1"/>
</dbReference>
<organism evidence="3 4">
    <name type="scientific">Chryseobacterium bernardetii</name>
    <dbReference type="NCBI Taxonomy" id="1241978"/>
    <lineage>
        <taxon>Bacteria</taxon>
        <taxon>Pseudomonadati</taxon>
        <taxon>Bacteroidota</taxon>
        <taxon>Flavobacteriia</taxon>
        <taxon>Flavobacteriales</taxon>
        <taxon>Weeksellaceae</taxon>
        <taxon>Chryseobacterium group</taxon>
        <taxon>Chryseobacterium</taxon>
    </lineage>
</organism>
<accession>A0A3G6T2U6</accession>
<feature type="chain" id="PRO_5018175545" description="DUF6705 domain-containing protein" evidence="1">
    <location>
        <begin position="24"/>
        <end position="190"/>
    </location>
</feature>
<keyword evidence="1" id="KW-0732">Signal</keyword>
<name>A0A3G6T2U6_9FLAO</name>
<sequence length="190" mass="21567">MKTINIKTTIIFSLFISFLSCKAQTLPLNISMADIPHNAHVKDTNNELTPYIGIYRANFQGKEITLYITKEEDKPTKRLQKNFYRDALVIKYIVKNSIGTIVQDTKNNTIPNIELYSIGTRPNQNSVIMSYSGTNCGVGWGKIILKKINSTQLSWQYKPNDIVLDSSKCPPGTDINIYLPETKDLIFTKQ</sequence>
<evidence type="ECO:0000313" key="3">
    <source>
        <dbReference type="EMBL" id="AZB23751.1"/>
    </source>
</evidence>
<dbReference type="Proteomes" id="UP000271193">
    <property type="component" value="Chromosome"/>
</dbReference>
<feature type="signal peptide" evidence="1">
    <location>
        <begin position="1"/>
        <end position="23"/>
    </location>
</feature>
<gene>
    <name evidence="3" type="ORF">EG339_03485</name>
</gene>
<dbReference type="EMBL" id="CP033932">
    <property type="protein sequence ID" value="AZB23751.1"/>
    <property type="molecule type" value="Genomic_DNA"/>
</dbReference>
<keyword evidence="4" id="KW-1185">Reference proteome</keyword>
<dbReference type="AlphaFoldDB" id="A0A3G6T2U6"/>
<evidence type="ECO:0000259" key="2">
    <source>
        <dbReference type="Pfam" id="PF20448"/>
    </source>
</evidence>
<proteinExistence type="predicted"/>
<dbReference type="PROSITE" id="PS51257">
    <property type="entry name" value="PROKAR_LIPOPROTEIN"/>
    <property type="match status" value="1"/>
</dbReference>
<reference evidence="4" key="1">
    <citation type="submission" date="2018-11" db="EMBL/GenBank/DDBJ databases">
        <title>Proposal to divide the Flavobacteriaceae and reorganize its genera based on Amino Acid Identity values calculated from whole genome sequences.</title>
        <authorList>
            <person name="Nicholson A.C."/>
            <person name="Gulvik C.A."/>
            <person name="Whitney A.M."/>
            <person name="Humrighouse B.W."/>
            <person name="Bell M."/>
            <person name="Holmes B."/>
            <person name="Steigerwalt A.G."/>
            <person name="Villarma A."/>
            <person name="Sheth M."/>
            <person name="Batra D."/>
            <person name="Pryor J."/>
            <person name="Bernardet J.-F."/>
            <person name="Hugo C."/>
            <person name="Kampfer P."/>
            <person name="Newman J."/>
            <person name="McQuiston J.R."/>
        </authorList>
    </citation>
    <scope>NUCLEOTIDE SEQUENCE [LARGE SCALE GENOMIC DNA]</scope>
    <source>
        <strain evidence="4">G0229</strain>
    </source>
</reference>
<evidence type="ECO:0000256" key="1">
    <source>
        <dbReference type="SAM" id="SignalP"/>
    </source>
</evidence>